<evidence type="ECO:0000256" key="4">
    <source>
        <dbReference type="PROSITE-ProRule" id="PRU00679"/>
    </source>
</evidence>
<dbReference type="SUPFAM" id="SSF51556">
    <property type="entry name" value="Metallo-dependent hydrolases"/>
    <property type="match status" value="1"/>
</dbReference>
<accession>A0A0M0JHT0</accession>
<dbReference type="AlphaFoldDB" id="A0A0M0JHT0"/>
<dbReference type="InterPro" id="IPR001559">
    <property type="entry name" value="Phosphotriesterase"/>
</dbReference>
<comment type="caution">
    <text evidence="4">Lacks conserved residue(s) required for the propagation of feature annotation.</text>
</comment>
<dbReference type="OrthoDB" id="9998343at2759"/>
<proteinExistence type="inferred from homology"/>
<feature type="domain" description="Vms1-associating treble clef" evidence="5">
    <location>
        <begin position="315"/>
        <end position="365"/>
    </location>
</feature>
<gene>
    <name evidence="6" type="ORF">Ctob_007699</name>
</gene>
<evidence type="ECO:0000313" key="6">
    <source>
        <dbReference type="EMBL" id="KOO25798.1"/>
    </source>
</evidence>
<name>A0A0M0JHT0_9EUKA</name>
<dbReference type="GO" id="GO:0016787">
    <property type="term" value="F:hydrolase activity"/>
    <property type="evidence" value="ECO:0007669"/>
    <property type="project" value="UniProtKB-KW"/>
</dbReference>
<dbReference type="PANTHER" id="PTHR10819">
    <property type="entry name" value="PHOSPHOTRIESTERASE-RELATED"/>
    <property type="match status" value="1"/>
</dbReference>
<evidence type="ECO:0000256" key="2">
    <source>
        <dbReference type="ARBA" id="ARBA00022723"/>
    </source>
</evidence>
<dbReference type="Pfam" id="PF02126">
    <property type="entry name" value="PTE"/>
    <property type="match status" value="1"/>
</dbReference>
<evidence type="ECO:0000256" key="1">
    <source>
        <dbReference type="ARBA" id="ARBA00001968"/>
    </source>
</evidence>
<evidence type="ECO:0000259" key="5">
    <source>
        <dbReference type="Pfam" id="PF18716"/>
    </source>
</evidence>
<dbReference type="PROSITE" id="PS51347">
    <property type="entry name" value="PHOSPHOTRIESTERASE_2"/>
    <property type="match status" value="1"/>
</dbReference>
<protein>
    <recommendedName>
        <fullName evidence="5">Vms1-associating treble clef domain-containing protein</fullName>
    </recommendedName>
</protein>
<dbReference type="Gene3D" id="3.20.20.140">
    <property type="entry name" value="Metal-dependent hydrolases"/>
    <property type="match status" value="1"/>
</dbReference>
<comment type="caution">
    <text evidence="6">The sequence shown here is derived from an EMBL/GenBank/DDBJ whole genome shotgun (WGS) entry which is preliminary data.</text>
</comment>
<dbReference type="InterPro" id="IPR041540">
    <property type="entry name" value="VATC"/>
</dbReference>
<dbReference type="InterPro" id="IPR032466">
    <property type="entry name" value="Metal_Hydrolase"/>
</dbReference>
<dbReference type="GO" id="GO:0008270">
    <property type="term" value="F:zinc ion binding"/>
    <property type="evidence" value="ECO:0007669"/>
    <property type="project" value="InterPro"/>
</dbReference>
<dbReference type="Proteomes" id="UP000037460">
    <property type="component" value="Unassembled WGS sequence"/>
</dbReference>
<evidence type="ECO:0000256" key="3">
    <source>
        <dbReference type="ARBA" id="ARBA00022801"/>
    </source>
</evidence>
<evidence type="ECO:0000313" key="7">
    <source>
        <dbReference type="Proteomes" id="UP000037460"/>
    </source>
</evidence>
<dbReference type="PANTHER" id="PTHR10819:SF3">
    <property type="entry name" value="PHOSPHOTRIESTERASE-RELATED PROTEIN"/>
    <property type="match status" value="1"/>
</dbReference>
<keyword evidence="7" id="KW-1185">Reference proteome</keyword>
<comment type="cofactor">
    <cofactor evidence="1">
        <name>a divalent metal cation</name>
        <dbReference type="ChEBI" id="CHEBI:60240"/>
    </cofactor>
</comment>
<keyword evidence="3" id="KW-0378">Hydrolase</keyword>
<sequence>MQELAALRDATGPAGCTVVDCTVVGRDAEGLLSLSQLTKVNIIMAAGVSVDEAMRAPEEQPLDVSDTAMQQDEPVDEMADRLVAELTSGIAVRGSATAVRAGILTTGEVPALAAASSLTPELARARTATLRALGRAQLRTGAPILCPLPACPGDGSGALEGVQCLIAQGARAGSIIVAHAQNLLASERREALLQLLRLGVTLCFDGLGDTWSVAGADYVDAELAPPPTDSEVAREVAALAAAGHASQLVLSHAVSSRLQLATFGGAGLTHVIRSFVGRLRRANLSEVDVDALRAGNASRLLSWWRPPERTSRLVKVWECNGCHAGYEEAVHLAEALPTDHEYYEKFDKRYCSMHCMAQHRKANFVVPFSCAPP</sequence>
<comment type="similarity">
    <text evidence="4">Belongs to the metallo-dependent hydrolases superfamily. Phosphotriesterase family.</text>
</comment>
<dbReference type="Pfam" id="PF18716">
    <property type="entry name" value="VATC"/>
    <property type="match status" value="1"/>
</dbReference>
<keyword evidence="2" id="KW-0479">Metal-binding</keyword>
<dbReference type="EMBL" id="JWZX01002929">
    <property type="protein sequence ID" value="KOO25798.1"/>
    <property type="molecule type" value="Genomic_DNA"/>
</dbReference>
<reference evidence="7" key="1">
    <citation type="journal article" date="2015" name="PLoS Genet.">
        <title>Genome Sequence and Transcriptome Analyses of Chrysochromulina tobin: Metabolic Tools for Enhanced Algal Fitness in the Prominent Order Prymnesiales (Haptophyceae).</title>
        <authorList>
            <person name="Hovde B.T."/>
            <person name="Deodato C.R."/>
            <person name="Hunsperger H.M."/>
            <person name="Ryken S.A."/>
            <person name="Yost W."/>
            <person name="Jha R.K."/>
            <person name="Patterson J."/>
            <person name="Monnat R.J. Jr."/>
            <person name="Barlow S.B."/>
            <person name="Starkenburg S.R."/>
            <person name="Cattolico R.A."/>
        </authorList>
    </citation>
    <scope>NUCLEOTIDE SEQUENCE</scope>
    <source>
        <strain evidence="7">CCMP291</strain>
    </source>
</reference>
<organism evidence="6 7">
    <name type="scientific">Chrysochromulina tobinii</name>
    <dbReference type="NCBI Taxonomy" id="1460289"/>
    <lineage>
        <taxon>Eukaryota</taxon>
        <taxon>Haptista</taxon>
        <taxon>Haptophyta</taxon>
        <taxon>Prymnesiophyceae</taxon>
        <taxon>Prymnesiales</taxon>
        <taxon>Chrysochromulinaceae</taxon>
        <taxon>Chrysochromulina</taxon>
    </lineage>
</organism>